<proteinExistence type="predicted"/>
<dbReference type="EMBL" id="JAGSOJ010000001">
    <property type="protein sequence ID" value="MCM1989292.1"/>
    <property type="molecule type" value="Genomic_DNA"/>
</dbReference>
<sequence length="149" mass="16817">MMFPNLKTRLNIIVEIIRGKTTIKVNEAETWVIRITVANFSHNEINNIIVKNNILNNETTVEDYLVNEGNLDDKKTRQTIWRIKTVAPDTTAVFDITLYGAFLIPGYTFLDSGVATADGIDSIHFNDAGIYVEESSRIPTRGMDLFASY</sequence>
<comment type="caution">
    <text evidence="1">The sequence shown here is derived from an EMBL/GenBank/DDBJ whole genome shotgun (WGS) entry which is preliminary data.</text>
</comment>
<name>A0A9J6NZ07_9CLOT</name>
<evidence type="ECO:0000313" key="1">
    <source>
        <dbReference type="EMBL" id="MCM1989292.1"/>
    </source>
</evidence>
<reference evidence="1" key="2">
    <citation type="submission" date="2021-04" db="EMBL/GenBank/DDBJ databases">
        <authorList>
            <person name="Dong X."/>
        </authorList>
    </citation>
    <scope>NUCLEOTIDE SEQUENCE</scope>
    <source>
        <strain evidence="1">ZWT</strain>
    </source>
</reference>
<protein>
    <submittedName>
        <fullName evidence="1">Uncharacterized protein</fullName>
    </submittedName>
</protein>
<gene>
    <name evidence="1" type="ORF">KDK92_06035</name>
</gene>
<accession>A0A9J6NZ07</accession>
<keyword evidence="2" id="KW-1185">Reference proteome</keyword>
<organism evidence="1 2">
    <name type="scientific">Oceanirhabdus seepicola</name>
    <dbReference type="NCBI Taxonomy" id="2828781"/>
    <lineage>
        <taxon>Bacteria</taxon>
        <taxon>Bacillati</taxon>
        <taxon>Bacillota</taxon>
        <taxon>Clostridia</taxon>
        <taxon>Eubacteriales</taxon>
        <taxon>Clostridiaceae</taxon>
        <taxon>Oceanirhabdus</taxon>
    </lineage>
</organism>
<reference evidence="1" key="1">
    <citation type="journal article" date="2021" name="mSystems">
        <title>Bacteria and Archaea Synergistically Convert Glycine Betaine to Biogenic Methane in the Formosa Cold Seep of the South China Sea.</title>
        <authorList>
            <person name="Li L."/>
            <person name="Zhang W."/>
            <person name="Zhang S."/>
            <person name="Song L."/>
            <person name="Sun Q."/>
            <person name="Zhang H."/>
            <person name="Xiang H."/>
            <person name="Dong X."/>
        </authorList>
    </citation>
    <scope>NUCLEOTIDE SEQUENCE</scope>
    <source>
        <strain evidence="1">ZWT</strain>
    </source>
</reference>
<dbReference type="AlphaFoldDB" id="A0A9J6NZ07"/>
<dbReference type="Proteomes" id="UP001056429">
    <property type="component" value="Unassembled WGS sequence"/>
</dbReference>
<dbReference type="RefSeq" id="WP_250858291.1">
    <property type="nucleotide sequence ID" value="NZ_JAGSOJ010000001.1"/>
</dbReference>
<evidence type="ECO:0000313" key="2">
    <source>
        <dbReference type="Proteomes" id="UP001056429"/>
    </source>
</evidence>